<dbReference type="InterPro" id="IPR007641">
    <property type="entry name" value="RNA_pol_Rpb2_7"/>
</dbReference>
<dbReference type="Pfam" id="PF00249">
    <property type="entry name" value="Myb_DNA-binding"/>
    <property type="match status" value="4"/>
</dbReference>
<dbReference type="Pfam" id="PF04565">
    <property type="entry name" value="RNA_pol_Rpb2_3"/>
    <property type="match status" value="1"/>
</dbReference>
<evidence type="ECO:0000313" key="18">
    <source>
        <dbReference type="EMBL" id="CAH2053418.1"/>
    </source>
</evidence>
<reference evidence="18 19" key="1">
    <citation type="submission" date="2022-03" db="EMBL/GenBank/DDBJ databases">
        <authorList>
            <person name="Nunn A."/>
            <person name="Chopra R."/>
            <person name="Nunn A."/>
            <person name="Contreras Garrido A."/>
        </authorList>
    </citation>
    <scope>NUCLEOTIDE SEQUENCE [LARGE SCALE GENOMIC DNA]</scope>
</reference>
<dbReference type="EC" id="2.7.7.6" evidence="14"/>
<dbReference type="GO" id="GO:0032549">
    <property type="term" value="F:ribonucleoside binding"/>
    <property type="evidence" value="ECO:0007669"/>
    <property type="project" value="InterPro"/>
</dbReference>
<dbReference type="SUPFAM" id="SSF46689">
    <property type="entry name" value="Homeodomain-like"/>
    <property type="match status" value="3"/>
</dbReference>
<feature type="compositionally biased region" description="Gly residues" evidence="15">
    <location>
        <begin position="1228"/>
        <end position="1239"/>
    </location>
</feature>
<dbReference type="SMART" id="SM00717">
    <property type="entry name" value="SANT"/>
    <property type="match status" value="5"/>
</dbReference>
<dbReference type="CDD" id="cd00167">
    <property type="entry name" value="SANT"/>
    <property type="match status" value="4"/>
</dbReference>
<evidence type="ECO:0000256" key="7">
    <source>
        <dbReference type="ARBA" id="ARBA00022771"/>
    </source>
</evidence>
<dbReference type="SUPFAM" id="SSF64484">
    <property type="entry name" value="beta and beta-prime subunits of DNA dependent RNA-polymerase"/>
    <property type="match status" value="1"/>
</dbReference>
<dbReference type="GO" id="GO:0000428">
    <property type="term" value="C:DNA-directed RNA polymerase complex"/>
    <property type="evidence" value="ECO:0007669"/>
    <property type="project" value="UniProtKB-KW"/>
</dbReference>
<dbReference type="Proteomes" id="UP000836841">
    <property type="component" value="Chromosome 3"/>
</dbReference>
<evidence type="ECO:0000256" key="5">
    <source>
        <dbReference type="ARBA" id="ARBA00022695"/>
    </source>
</evidence>
<feature type="domain" description="Myb-like" evidence="16">
    <location>
        <begin position="1715"/>
        <end position="1766"/>
    </location>
</feature>
<dbReference type="FunFam" id="2.40.50.150:FF:000005">
    <property type="entry name" value="DNA-directed RNA polymerase subunit beta"/>
    <property type="match status" value="1"/>
</dbReference>
<feature type="region of interest" description="Disordered" evidence="15">
    <location>
        <begin position="1221"/>
        <end position="1246"/>
    </location>
</feature>
<feature type="domain" description="HTH myb-type" evidence="17">
    <location>
        <begin position="1721"/>
        <end position="1766"/>
    </location>
</feature>
<dbReference type="InterPro" id="IPR037034">
    <property type="entry name" value="RNA_pol_Rpb2_2_sf"/>
</dbReference>
<feature type="compositionally biased region" description="Basic and acidic residues" evidence="15">
    <location>
        <begin position="1935"/>
        <end position="1946"/>
    </location>
</feature>
<evidence type="ECO:0000256" key="14">
    <source>
        <dbReference type="RuleBase" id="RU363031"/>
    </source>
</evidence>
<dbReference type="GO" id="GO:0006351">
    <property type="term" value="P:DNA-templated transcription"/>
    <property type="evidence" value="ECO:0007669"/>
    <property type="project" value="InterPro"/>
</dbReference>
<dbReference type="FunFam" id="3.90.1100.10:FF:000012">
    <property type="entry name" value="DNA-directed RNA polymerase subunit beta"/>
    <property type="match status" value="1"/>
</dbReference>
<gene>
    <name evidence="18" type="ORF">TAV2_LOCUS10697</name>
</gene>
<keyword evidence="3 14" id="KW-0240">DNA-directed RNA polymerase</keyword>
<evidence type="ECO:0000313" key="19">
    <source>
        <dbReference type="Proteomes" id="UP000836841"/>
    </source>
</evidence>
<evidence type="ECO:0000256" key="8">
    <source>
        <dbReference type="ARBA" id="ARBA00022833"/>
    </source>
</evidence>
<name>A0AAU9RXZ3_THLAR</name>
<feature type="domain" description="Myb-like" evidence="16">
    <location>
        <begin position="1767"/>
        <end position="1818"/>
    </location>
</feature>
<evidence type="ECO:0000259" key="16">
    <source>
        <dbReference type="PROSITE" id="PS50090"/>
    </source>
</evidence>
<keyword evidence="7" id="KW-0863">Zinc-finger</keyword>
<dbReference type="PANTHER" id="PTHR20856">
    <property type="entry name" value="DNA-DIRECTED RNA POLYMERASE I SUBUNIT 2"/>
    <property type="match status" value="1"/>
</dbReference>
<keyword evidence="8" id="KW-0862">Zinc</keyword>
<dbReference type="Gene3D" id="3.90.1100.10">
    <property type="match status" value="2"/>
</dbReference>
<dbReference type="CDD" id="cd00653">
    <property type="entry name" value="RNA_pol_B_RPB2"/>
    <property type="match status" value="1"/>
</dbReference>
<dbReference type="Pfam" id="PF04563">
    <property type="entry name" value="RNA_pol_Rpb2_1"/>
    <property type="match status" value="1"/>
</dbReference>
<keyword evidence="5 14" id="KW-0548">Nucleotidyltransferase</keyword>
<comment type="similarity">
    <text evidence="2 14">Belongs to the RNA polymerase beta chain family.</text>
</comment>
<dbReference type="Gene3D" id="1.10.10.60">
    <property type="entry name" value="Homeodomain-like"/>
    <property type="match status" value="4"/>
</dbReference>
<dbReference type="InterPro" id="IPR009057">
    <property type="entry name" value="Homeodomain-like_sf"/>
</dbReference>
<dbReference type="PROSITE" id="PS50090">
    <property type="entry name" value="MYB_LIKE"/>
    <property type="match status" value="4"/>
</dbReference>
<feature type="compositionally biased region" description="Polar residues" evidence="15">
    <location>
        <begin position="1352"/>
        <end position="1366"/>
    </location>
</feature>
<evidence type="ECO:0000256" key="15">
    <source>
        <dbReference type="SAM" id="MobiDB-lite"/>
    </source>
</evidence>
<dbReference type="PROSITE" id="PS51294">
    <property type="entry name" value="HTH_MYB"/>
    <property type="match status" value="4"/>
</dbReference>
<evidence type="ECO:0000256" key="11">
    <source>
        <dbReference type="ARBA" id="ARBA00023163"/>
    </source>
</evidence>
<comment type="function">
    <text evidence="14">DNA-dependent RNA polymerase catalyzes the transcription of DNA into RNA using the four ribonucleoside triphosphates as substrates.</text>
</comment>
<feature type="region of interest" description="Disordered" evidence="15">
    <location>
        <begin position="1259"/>
        <end position="1282"/>
    </location>
</feature>
<keyword evidence="9" id="KW-0460">Magnesium</keyword>
<sequence>MLMAEMDIDEMDIREIEDAGEISLSELGEHFLQNFCKKAATSFFDEYGLISHQLNSYNFFIEHGLQHLFQSFGEMLVEPSFDATKNKEHDWRYATVKFGEVTIEKPSFYSDDKELELLPWHARLQNMTYSARMTVNVEVEVFVQKVVKRDKFKTGQDETVEKQILHKRSQGIPIGRIPVMVKSVLCNTVGKGKNGEEDHNKGDCAFDQGGYFVIKGAEKVFIAQEQMCTKRLWISKSPWTVSYRSETKRNRFIVRLGENQKAEDYKRREKVLTVYFLSTEIPVWILFFALGVSSDKEAFDLIAFDGDDASITNSLIASIHEADAVCEAFRYGTNALAFVEKQIKSTQFPPDESVEDCLRLYLFPSLKGLKQKARFLGYMVKCLFSAFAGKRKCENRDSFRNKRIELAGELLEREIRVHLAHARRSMTKAMQRHLTGDGDLKPIEHYLDASIITNGLSRAFSTGAWSHPFRKMERVSGVVANLGRANPLQTLIDLRRTRQQVLYTGKVGDARYPHPSHWGRVCFLSTPDGENCGLVKNMSLLGLVSTQILEPVVENLFACGMEELVDDTITSLCGKQKVLVNGDWVGVCSDPESFVAELRSRRRQRELPRQMEIKRDKDDNEVRIFTDAGRLLRPLLVVENLHKLKQEKPAQYSFDHLLDQGILELVGIEEEEDCNAAWGIKQLLEEPENYTHCELDMSFLLGVSCAIVPFANHDHGRRVLYQSQKHCQQAIGFSSTHPDTRCDTLSQQLFYPQKPLFKTLASECLQKEVLFNGQNAIVAVNVHLGYNQEDSIVMNKASMERGMFRSEQIRSYKADVDSRDSEKRKKMDELVQFGKTHSRIGRVDSLDDDGFPFIGANMHSGDIVIGRCTESGADHSVKLKHTERGIVQKVVLSSNDDGKNFAVVSLRQVRSPCLGDKFSSMHGQKGVLGYIEEQENFPFTMQGIVPDIVINPHAFPSRQTPGQLLEAALSKGIACPILKKKGSSDAYTKLTRHATPFSTPSVSEITDQLHRAGFSRWGNERVYNGRTGEMMRSLIFMGPTFYQRLIHMSEDKVKFRNTGPVHPLTRQPVADRKRFGGIKFGEMERDCLIAHGASANLHERLFTLSDSSQMHICRNCQNVANVIERAASSGRKIRGPYCRVCESPDHVVRACVPYGAKLLFKFDQFLSPIAVFLLSCNAMNRESLYESDDDDDDEEEDDIGEDLEDLRLACIASEANSDDVIAKTGSVGADGGGGDGGGIPSDSENEDDFEMLRSIKSQLASSSELRDDPPLGLSDSESEDDLEMLRSIKSQLSLSMDACVPPMSLSDDEEDDALETLRAIRRRYSAYAKFDADDNLMNDSPGKKKQVHASDNEPSSEILSRSNTCESLPDHGKSVGAVPDSEAGHSVDEHSSLLPPASSSFPESARAFVDAIRKNRSYQKFLRKKLTDIEAMIARNEKHAKNVKIVQDFQASCKRITKQALSQRKDLRVELISARKYRTSDSSEGNGKKLLTMGPPENASVANYRMMLGKHPVLVDRRNWSPEENDNLAKGLKQQVQETLLNEAIERSSDLEGSSRDIGTINESIKNLEITPEMIRQFLPNVNWDQLASTYIKDRSAAECEARWMSSEDPLINHGPWTAGEDSNLRILVQEKSLRDWLDIALSLGTNRTPFQCLARYQRSLNPDILKKEWTSEEDEQLRAAVDLYGEKDWQSVANALEGRTGTQCSNRWKKTLHPSRQKVGKWNAEENKRLTVAVTLFGAKNWHKIAQFVPGRTQVQCRERWTNSLDPKLVHGKWTKEEDAKLREAITEHGYNCWAKVALHLPPRTDNQCRRRWMHLYPHQVPIVKEALRLRKEAIVERPALATGDFLARPDISLEAEPSIVAQKKKRKARGKKSDVGCENEESCAAIERQPKRRRKGSEGCSGDVCRQENESVCENGENDGGGVGVLEGCKENQDNVKEKPRLESVAETSNSSTVATNCSQVKVGIKKLKPRRKVSALVHTEKQDAPI</sequence>
<dbReference type="PROSITE" id="PS01166">
    <property type="entry name" value="RNA_POL_BETA"/>
    <property type="match status" value="1"/>
</dbReference>
<accession>A0AAU9RXZ3</accession>
<comment type="subcellular location">
    <subcellularLocation>
        <location evidence="1">Nucleus</location>
    </subcellularLocation>
</comment>
<dbReference type="InterPro" id="IPR007120">
    <property type="entry name" value="DNA-dir_RNAP_su2_dom"/>
</dbReference>
<evidence type="ECO:0000256" key="9">
    <source>
        <dbReference type="ARBA" id="ARBA00022842"/>
    </source>
</evidence>
<dbReference type="FunFam" id="3.90.1100.10:FF:000015">
    <property type="entry name" value="DNA-directed RNA polymerase subunit beta"/>
    <property type="match status" value="1"/>
</dbReference>
<dbReference type="FunFam" id="3.90.1800.10:FF:000006">
    <property type="entry name" value="DNA-directed RNA polymerase subunit beta"/>
    <property type="match status" value="1"/>
</dbReference>
<protein>
    <recommendedName>
        <fullName evidence="14">DNA-directed RNA polymerase subunit beta</fullName>
        <ecNumber evidence="14">2.7.7.6</ecNumber>
    </recommendedName>
</protein>
<dbReference type="InterPro" id="IPR001005">
    <property type="entry name" value="SANT/Myb"/>
</dbReference>
<organism evidence="18 19">
    <name type="scientific">Thlaspi arvense</name>
    <name type="common">Field penny-cress</name>
    <dbReference type="NCBI Taxonomy" id="13288"/>
    <lineage>
        <taxon>Eukaryota</taxon>
        <taxon>Viridiplantae</taxon>
        <taxon>Streptophyta</taxon>
        <taxon>Embryophyta</taxon>
        <taxon>Tracheophyta</taxon>
        <taxon>Spermatophyta</taxon>
        <taxon>Magnoliopsida</taxon>
        <taxon>eudicotyledons</taxon>
        <taxon>Gunneridae</taxon>
        <taxon>Pentapetalae</taxon>
        <taxon>rosids</taxon>
        <taxon>malvids</taxon>
        <taxon>Brassicales</taxon>
        <taxon>Brassicaceae</taxon>
        <taxon>Thlaspideae</taxon>
        <taxon>Thlaspi</taxon>
    </lineage>
</organism>
<keyword evidence="19" id="KW-1185">Reference proteome</keyword>
<dbReference type="GO" id="GO:0005634">
    <property type="term" value="C:nucleus"/>
    <property type="evidence" value="ECO:0007669"/>
    <property type="project" value="UniProtKB-SubCell"/>
</dbReference>
<dbReference type="InterPro" id="IPR037033">
    <property type="entry name" value="DNA-dir_RNAP_su2_hyb_sf"/>
</dbReference>
<evidence type="ECO:0000256" key="6">
    <source>
        <dbReference type="ARBA" id="ARBA00022723"/>
    </source>
</evidence>
<feature type="domain" description="Myb-like" evidence="16">
    <location>
        <begin position="1662"/>
        <end position="1713"/>
    </location>
</feature>
<feature type="region of interest" description="Disordered" evidence="15">
    <location>
        <begin position="1333"/>
        <end position="1401"/>
    </location>
</feature>
<dbReference type="Pfam" id="PF04566">
    <property type="entry name" value="RNA_pol_Rpb2_4"/>
    <property type="match status" value="1"/>
</dbReference>
<evidence type="ECO:0000256" key="4">
    <source>
        <dbReference type="ARBA" id="ARBA00022679"/>
    </source>
</evidence>
<feature type="region of interest" description="Disordered" evidence="15">
    <location>
        <begin position="1935"/>
        <end position="1955"/>
    </location>
</feature>
<evidence type="ECO:0000256" key="10">
    <source>
        <dbReference type="ARBA" id="ARBA00023015"/>
    </source>
</evidence>
<dbReference type="Gene3D" id="2.40.50.150">
    <property type="match status" value="1"/>
</dbReference>
<dbReference type="FunFam" id="3.90.1110.10:FF:000010">
    <property type="entry name" value="DNA-directed RNA polymerase subunit beta"/>
    <property type="match status" value="1"/>
</dbReference>
<dbReference type="Pfam" id="PF04560">
    <property type="entry name" value="RNA_pol_Rpb2_7"/>
    <property type="match status" value="1"/>
</dbReference>
<keyword evidence="12" id="KW-0539">Nucleus</keyword>
<dbReference type="Gene3D" id="3.90.1110.10">
    <property type="entry name" value="RNA polymerase Rpb2, domain 2"/>
    <property type="match status" value="1"/>
</dbReference>
<dbReference type="GO" id="GO:0003899">
    <property type="term" value="F:DNA-directed RNA polymerase activity"/>
    <property type="evidence" value="ECO:0007669"/>
    <property type="project" value="UniProtKB-EC"/>
</dbReference>
<feature type="domain" description="HTH myb-type" evidence="17">
    <location>
        <begin position="1767"/>
        <end position="1822"/>
    </location>
</feature>
<evidence type="ECO:0000256" key="1">
    <source>
        <dbReference type="ARBA" id="ARBA00004123"/>
    </source>
</evidence>
<evidence type="ECO:0000256" key="12">
    <source>
        <dbReference type="ARBA" id="ARBA00023242"/>
    </source>
</evidence>
<comment type="catalytic activity">
    <reaction evidence="13 14">
        <text>RNA(n) + a ribonucleoside 5'-triphosphate = RNA(n+1) + diphosphate</text>
        <dbReference type="Rhea" id="RHEA:21248"/>
        <dbReference type="Rhea" id="RHEA-COMP:14527"/>
        <dbReference type="Rhea" id="RHEA-COMP:17342"/>
        <dbReference type="ChEBI" id="CHEBI:33019"/>
        <dbReference type="ChEBI" id="CHEBI:61557"/>
        <dbReference type="ChEBI" id="CHEBI:140395"/>
        <dbReference type="EC" id="2.7.7.6"/>
    </reaction>
</comment>
<evidence type="ECO:0000256" key="3">
    <source>
        <dbReference type="ARBA" id="ARBA00022478"/>
    </source>
</evidence>
<feature type="compositionally biased region" description="Basic and acidic residues" evidence="15">
    <location>
        <begin position="1382"/>
        <end position="1391"/>
    </location>
</feature>
<dbReference type="Pfam" id="PF00562">
    <property type="entry name" value="RNA_pol_Rpb2_6"/>
    <property type="match status" value="1"/>
</dbReference>
<feature type="domain" description="HTH myb-type" evidence="17">
    <location>
        <begin position="1609"/>
        <end position="1661"/>
    </location>
</feature>
<proteinExistence type="inferred from homology"/>
<feature type="domain" description="Myb-like" evidence="16">
    <location>
        <begin position="1609"/>
        <end position="1661"/>
    </location>
</feature>
<dbReference type="Gene3D" id="3.90.1800.10">
    <property type="entry name" value="RNA polymerase alpha subunit dimerisation domain"/>
    <property type="match status" value="1"/>
</dbReference>
<keyword evidence="10" id="KW-0805">Transcription regulation</keyword>
<dbReference type="Pfam" id="PF04561">
    <property type="entry name" value="RNA_pol_Rpb2_2"/>
    <property type="match status" value="1"/>
</dbReference>
<dbReference type="Gene3D" id="2.40.270.10">
    <property type="entry name" value="DNA-directed RNA polymerase, subunit 2, domain 6"/>
    <property type="match status" value="1"/>
</dbReference>
<evidence type="ECO:0000256" key="2">
    <source>
        <dbReference type="ARBA" id="ARBA00006835"/>
    </source>
</evidence>
<keyword evidence="11 14" id="KW-0804">Transcription</keyword>
<dbReference type="InterPro" id="IPR007121">
    <property type="entry name" value="RNA_pol_bsu_CS"/>
</dbReference>
<dbReference type="GO" id="GO:0008270">
    <property type="term" value="F:zinc ion binding"/>
    <property type="evidence" value="ECO:0007669"/>
    <property type="project" value="UniProtKB-KW"/>
</dbReference>
<dbReference type="InterPro" id="IPR007646">
    <property type="entry name" value="RNA_pol_Rpb2_4"/>
</dbReference>
<dbReference type="EMBL" id="OU466859">
    <property type="protein sequence ID" value="CAH2053418.1"/>
    <property type="molecule type" value="Genomic_DNA"/>
</dbReference>
<dbReference type="GO" id="GO:0003677">
    <property type="term" value="F:DNA binding"/>
    <property type="evidence" value="ECO:0007669"/>
    <property type="project" value="InterPro"/>
</dbReference>
<evidence type="ECO:0000259" key="17">
    <source>
        <dbReference type="PROSITE" id="PS51294"/>
    </source>
</evidence>
<dbReference type="InterPro" id="IPR015712">
    <property type="entry name" value="DNA-dir_RNA_pol_su2"/>
</dbReference>
<keyword evidence="6" id="KW-0479">Metal-binding</keyword>
<dbReference type="InterPro" id="IPR017930">
    <property type="entry name" value="Myb_dom"/>
</dbReference>
<dbReference type="InterPro" id="IPR007645">
    <property type="entry name" value="RNA_pol_Rpb2_3"/>
</dbReference>
<keyword evidence="4 14" id="KW-0808">Transferase</keyword>
<feature type="compositionally biased region" description="Low complexity" evidence="15">
    <location>
        <begin position="1392"/>
        <end position="1401"/>
    </location>
</feature>
<feature type="domain" description="HTH myb-type" evidence="17">
    <location>
        <begin position="1662"/>
        <end position="1717"/>
    </location>
</feature>
<dbReference type="InterPro" id="IPR007644">
    <property type="entry name" value="RNA_pol_bsu_protrusion"/>
</dbReference>
<dbReference type="InterPro" id="IPR007642">
    <property type="entry name" value="RNA_pol_Rpb2_2"/>
</dbReference>
<evidence type="ECO:0000256" key="13">
    <source>
        <dbReference type="ARBA" id="ARBA00048552"/>
    </source>
</evidence>
<dbReference type="InterPro" id="IPR014724">
    <property type="entry name" value="RNA_pol_RPB2_OB-fold"/>
</dbReference>